<reference evidence="3 4" key="1">
    <citation type="submission" date="2021-01" db="EMBL/GenBank/DDBJ databases">
        <title>Genomic Encyclopedia of Type Strains, Phase IV (KMG-IV): sequencing the most valuable type-strain genomes for metagenomic binning, comparative biology and taxonomic classification.</title>
        <authorList>
            <person name="Goeker M."/>
        </authorList>
    </citation>
    <scope>NUCLEOTIDE SEQUENCE [LARGE SCALE GENOMIC DNA]</scope>
    <source>
        <strain evidence="3 4">DSM 28236</strain>
    </source>
</reference>
<comment type="caution">
    <text evidence="3">The sequence shown here is derived from an EMBL/GenBank/DDBJ whole genome shotgun (WGS) entry which is preliminary data.</text>
</comment>
<dbReference type="RefSeq" id="WP_205002260.1">
    <property type="nucleotide sequence ID" value="NZ_JAFBER010000002.1"/>
</dbReference>
<dbReference type="EMBL" id="JAFBER010000002">
    <property type="protein sequence ID" value="MBM7644287.1"/>
    <property type="molecule type" value="Genomic_DNA"/>
</dbReference>
<dbReference type="InterPro" id="IPR037187">
    <property type="entry name" value="DnaK_N"/>
</dbReference>
<dbReference type="Gene3D" id="1.20.120.910">
    <property type="entry name" value="DksA, coiled-coil domain"/>
    <property type="match status" value="1"/>
</dbReference>
<feature type="region of interest" description="Disordered" evidence="2">
    <location>
        <begin position="33"/>
        <end position="54"/>
    </location>
</feature>
<evidence type="ECO:0000313" key="4">
    <source>
        <dbReference type="Proteomes" id="UP000808914"/>
    </source>
</evidence>
<name>A0ABS2PY95_9BACL</name>
<dbReference type="PROSITE" id="PS51128">
    <property type="entry name" value="ZF_DKSA_2"/>
    <property type="match status" value="1"/>
</dbReference>
<evidence type="ECO:0000313" key="3">
    <source>
        <dbReference type="EMBL" id="MBM7644287.1"/>
    </source>
</evidence>
<organism evidence="3 4">
    <name type="scientific">Scopulibacillus daqui</name>
    <dbReference type="NCBI Taxonomy" id="1469162"/>
    <lineage>
        <taxon>Bacteria</taxon>
        <taxon>Bacillati</taxon>
        <taxon>Bacillota</taxon>
        <taxon>Bacilli</taxon>
        <taxon>Bacillales</taxon>
        <taxon>Sporolactobacillaceae</taxon>
        <taxon>Scopulibacillus</taxon>
    </lineage>
</organism>
<dbReference type="NCBIfam" id="TIGR02890">
    <property type="entry name" value="bacill_yteA"/>
    <property type="match status" value="1"/>
</dbReference>
<dbReference type="PANTHER" id="PTHR33823:SF4">
    <property type="entry name" value="GENERAL STRESS PROTEIN 16O"/>
    <property type="match status" value="1"/>
</dbReference>
<dbReference type="PANTHER" id="PTHR33823">
    <property type="entry name" value="RNA POLYMERASE-BINDING TRANSCRIPTION FACTOR DKSA-RELATED"/>
    <property type="match status" value="1"/>
</dbReference>
<comment type="caution">
    <text evidence="1">Lacks conserved residue(s) required for the propagation of feature annotation.</text>
</comment>
<dbReference type="SUPFAM" id="SSF109635">
    <property type="entry name" value="DnaK suppressor protein DksA, alpha-hairpin domain"/>
    <property type="match status" value="1"/>
</dbReference>
<accession>A0ABS2PY95</accession>
<dbReference type="Proteomes" id="UP000808914">
    <property type="component" value="Unassembled WGS sequence"/>
</dbReference>
<dbReference type="InterPro" id="IPR014240">
    <property type="entry name" value="YteA"/>
</dbReference>
<evidence type="ECO:0000256" key="2">
    <source>
        <dbReference type="SAM" id="MobiDB-lite"/>
    </source>
</evidence>
<evidence type="ECO:0000256" key="1">
    <source>
        <dbReference type="PROSITE-ProRule" id="PRU00510"/>
    </source>
</evidence>
<protein>
    <submittedName>
        <fullName evidence="3">YteA family regulatory protein</fullName>
    </submittedName>
</protein>
<sequence length="226" mass="25778">MRLYEDIKKQLIQRKQELEKQLNINNEFGLEEPFASSEASGELSQYDNHPADSGSALYEREKDLTLRNFAREELEDINAALERMEKGTYGIDEKTGEAIPYARLEALPTARTNVLTSPNQDKAHGRPIEEEVIAQMEEEWATNSDETEYNEQNAYDIVSSFNESSMTYDDSSNLDNEDGMGYVELVEAIGATGIDGYQGDDQVQFLRNIQYDKWMNQESAAEEDEE</sequence>
<feature type="compositionally biased region" description="Polar residues" evidence="2">
    <location>
        <begin position="37"/>
        <end position="47"/>
    </location>
</feature>
<keyword evidence="4" id="KW-1185">Reference proteome</keyword>
<proteinExistence type="predicted"/>
<gene>
    <name evidence="3" type="ORF">JOD45_000480</name>
</gene>